<dbReference type="PANTHER" id="PTHR40269">
    <property type="entry name" value="OUTER MEMBRANE PROTEIN-RELATED"/>
    <property type="match status" value="1"/>
</dbReference>
<feature type="compositionally biased region" description="Basic and acidic residues" evidence="1">
    <location>
        <begin position="396"/>
        <end position="436"/>
    </location>
</feature>
<dbReference type="InterPro" id="IPR021728">
    <property type="entry name" value="DUF3300"/>
</dbReference>
<protein>
    <submittedName>
        <fullName evidence="2">DUF3300 domain-containing protein</fullName>
    </submittedName>
</protein>
<gene>
    <name evidence="2" type="ORF">HKW67_17635</name>
</gene>
<proteinExistence type="predicted"/>
<feature type="region of interest" description="Disordered" evidence="1">
    <location>
        <begin position="297"/>
        <end position="477"/>
    </location>
</feature>
<feature type="compositionally biased region" description="Basic and acidic residues" evidence="1">
    <location>
        <begin position="343"/>
        <end position="357"/>
    </location>
</feature>
<keyword evidence="3" id="KW-1185">Reference proteome</keyword>
<dbReference type="Proteomes" id="UP000500938">
    <property type="component" value="Chromosome"/>
</dbReference>
<dbReference type="AlphaFoldDB" id="A0A6M4ITY8"/>
<feature type="compositionally biased region" description="Low complexity" evidence="1">
    <location>
        <begin position="437"/>
        <end position="455"/>
    </location>
</feature>
<evidence type="ECO:0000313" key="2">
    <source>
        <dbReference type="EMBL" id="QJR37209.1"/>
    </source>
</evidence>
<dbReference type="EMBL" id="CP053085">
    <property type="protein sequence ID" value="QJR37209.1"/>
    <property type="molecule type" value="Genomic_DNA"/>
</dbReference>
<sequence length="477" mass="53115">MSRPSYVPLLALSLAAATPLVPLTAQVVVPQLNTTFDATRYTESQLDNLVGPIALYPDALLAQVLVAATFPDQVADAAQWVREHGTAAIDDQPWDVSVKSVAHYQSALNMMADKGDWTATLGRAYAYQSSEVMAAVQRMRRLADTQGNLLSTAQQQVMRESNNYVIVPAQPRVIYVPVYDPVLVYTRPIFATGFSSRYWSFGVGFPIGGWLNYDLDWGRRSVYYNGWDDRYVGYGGGWRARARPFIQVTNIYISPRYRDVYVNRDIRYRVVDYRNVDRYAGYHRDVYFDSRRDGNRDGYRDGYRDGRSDGRTREVSNGVSIYRTAQPRSESGSASPEGYRNGPQRDADRRDEGRGDATRGGSLGNGVMLGQPMASERRREPMAPTVTAGTGSNESRGSEARGSDGRGIESRGYDARRGDGRAERAPQPRAPEREARQAPPQSAPQARPSEPQSAPTRSAQPRNPSDGNRGSRERRGE</sequence>
<feature type="compositionally biased region" description="Basic and acidic residues" evidence="1">
    <location>
        <begin position="297"/>
        <end position="314"/>
    </location>
</feature>
<accession>A0A6M4ITY8</accession>
<evidence type="ECO:0000313" key="3">
    <source>
        <dbReference type="Proteomes" id="UP000500938"/>
    </source>
</evidence>
<dbReference type="RefSeq" id="WP_171226642.1">
    <property type="nucleotide sequence ID" value="NZ_CP053085.1"/>
</dbReference>
<reference evidence="2 3" key="1">
    <citation type="submission" date="2020-05" db="EMBL/GenBank/DDBJ databases">
        <title>Complete genome sequence of Gemmatimonas greenlandica TET16.</title>
        <authorList>
            <person name="Zeng Y."/>
        </authorList>
    </citation>
    <scope>NUCLEOTIDE SEQUENCE [LARGE SCALE GENOMIC DNA]</scope>
    <source>
        <strain evidence="2 3">TET16</strain>
    </source>
</reference>
<organism evidence="2 3">
    <name type="scientific">Gemmatimonas groenlandica</name>
    <dbReference type="NCBI Taxonomy" id="2732249"/>
    <lineage>
        <taxon>Bacteria</taxon>
        <taxon>Pseudomonadati</taxon>
        <taxon>Gemmatimonadota</taxon>
        <taxon>Gemmatimonadia</taxon>
        <taxon>Gemmatimonadales</taxon>
        <taxon>Gemmatimonadaceae</taxon>
        <taxon>Gemmatimonas</taxon>
    </lineage>
</organism>
<dbReference type="PANTHER" id="PTHR40269:SF1">
    <property type="entry name" value="OUTER MEMBRANE PROTEIN"/>
    <property type="match status" value="1"/>
</dbReference>
<feature type="compositionally biased region" description="Polar residues" evidence="1">
    <location>
        <begin position="456"/>
        <end position="468"/>
    </location>
</feature>
<dbReference type="Pfam" id="PF11737">
    <property type="entry name" value="DUF3300"/>
    <property type="match status" value="1"/>
</dbReference>
<evidence type="ECO:0000256" key="1">
    <source>
        <dbReference type="SAM" id="MobiDB-lite"/>
    </source>
</evidence>
<name>A0A6M4ITY8_9BACT</name>
<dbReference type="KEGG" id="ggr:HKW67_17635"/>